<dbReference type="OrthoDB" id="9812601at2"/>
<feature type="region of interest" description="Disordered" evidence="1">
    <location>
        <begin position="53"/>
        <end position="75"/>
    </location>
</feature>
<dbReference type="EMBL" id="LNCU01000114">
    <property type="protein sequence ID" value="KWV47206.1"/>
    <property type="molecule type" value="Genomic_DNA"/>
</dbReference>
<evidence type="ECO:0000313" key="3">
    <source>
        <dbReference type="Proteomes" id="UP000057737"/>
    </source>
</evidence>
<evidence type="ECO:0000313" key="2">
    <source>
        <dbReference type="EMBL" id="KWV47206.1"/>
    </source>
</evidence>
<dbReference type="Proteomes" id="UP000057737">
    <property type="component" value="Unassembled WGS sequence"/>
</dbReference>
<dbReference type="GO" id="GO:0006355">
    <property type="term" value="P:regulation of DNA-templated transcription"/>
    <property type="evidence" value="ECO:0007669"/>
    <property type="project" value="InterPro"/>
</dbReference>
<comment type="caution">
    <text evidence="2">The sequence shown here is derived from an EMBL/GenBank/DDBJ whole genome shotgun (WGS) entry which is preliminary data.</text>
</comment>
<name>A0A109JE39_9BRAD</name>
<accession>A0A109JE39</accession>
<proteinExistence type="predicted"/>
<evidence type="ECO:0000256" key="1">
    <source>
        <dbReference type="SAM" id="MobiDB-lite"/>
    </source>
</evidence>
<evidence type="ECO:0008006" key="4">
    <source>
        <dbReference type="Google" id="ProtNLM"/>
    </source>
</evidence>
<dbReference type="AlphaFoldDB" id="A0A109JE39"/>
<dbReference type="RefSeq" id="WP_066513831.1">
    <property type="nucleotide sequence ID" value="NZ_LNCU01000114.1"/>
</dbReference>
<protein>
    <recommendedName>
        <fullName evidence="4">Ribbon-helix-helix CopG family protein</fullName>
    </recommendedName>
</protein>
<gene>
    <name evidence="2" type="ORF">AS156_20325</name>
</gene>
<dbReference type="InterPro" id="IPR010985">
    <property type="entry name" value="Ribbon_hlx_hlx"/>
</dbReference>
<organism evidence="2 3">
    <name type="scientific">Bradyrhizobium macuxiense</name>
    <dbReference type="NCBI Taxonomy" id="1755647"/>
    <lineage>
        <taxon>Bacteria</taxon>
        <taxon>Pseudomonadati</taxon>
        <taxon>Pseudomonadota</taxon>
        <taxon>Alphaproteobacteria</taxon>
        <taxon>Hyphomicrobiales</taxon>
        <taxon>Nitrobacteraceae</taxon>
        <taxon>Bradyrhizobium</taxon>
    </lineage>
</organism>
<sequence length="75" mass="8395">MPKRGRPKGPEKEPVLLRLGSPLLEVLDRLAAAEFRSRQGQIEKLLHEALIRRRAWPPKAAEQTDSDTDEPPGSS</sequence>
<keyword evidence="3" id="KW-1185">Reference proteome</keyword>
<feature type="compositionally biased region" description="Acidic residues" evidence="1">
    <location>
        <begin position="64"/>
        <end position="75"/>
    </location>
</feature>
<dbReference type="SUPFAM" id="SSF47598">
    <property type="entry name" value="Ribbon-helix-helix"/>
    <property type="match status" value="1"/>
</dbReference>
<reference evidence="2 3" key="1">
    <citation type="submission" date="2015-11" db="EMBL/GenBank/DDBJ databases">
        <title>Draft Genome Sequence of the Strain BR 10303 (Bradyrhizobium sp.) isolated from nodules of Centrolobium paraense.</title>
        <authorList>
            <person name="Zelli J.E."/>
            <person name="Simoes-Araujo J.L."/>
            <person name="Barauna A.C."/>
            <person name="Silva K."/>
        </authorList>
    </citation>
    <scope>NUCLEOTIDE SEQUENCE [LARGE SCALE GENOMIC DNA]</scope>
    <source>
        <strain evidence="2 3">BR 10303</strain>
    </source>
</reference>